<keyword evidence="1" id="KW-0175">Coiled coil</keyword>
<evidence type="ECO:0000313" key="5">
    <source>
        <dbReference type="EMBL" id="VFU58035.1"/>
    </source>
</evidence>
<feature type="region of interest" description="Disordered" evidence="2">
    <location>
        <begin position="61"/>
        <end position="101"/>
    </location>
</feature>
<dbReference type="PANTHER" id="PTHR21450:SF59">
    <property type="entry name" value="PROTEIN, PUTATIVE_ 48652-45869-RELATED"/>
    <property type="match status" value="1"/>
</dbReference>
<evidence type="ECO:0000259" key="3">
    <source>
        <dbReference type="Pfam" id="PF04782"/>
    </source>
</evidence>
<dbReference type="EMBL" id="CAADRP010001963">
    <property type="protein sequence ID" value="VFU58035.1"/>
    <property type="molecule type" value="Genomic_DNA"/>
</dbReference>
<evidence type="ECO:0000256" key="2">
    <source>
        <dbReference type="SAM" id="MobiDB-lite"/>
    </source>
</evidence>
<dbReference type="Pfam" id="PF04782">
    <property type="entry name" value="DUF632"/>
    <property type="match status" value="1"/>
</dbReference>
<organism evidence="5">
    <name type="scientific">Salix viminalis</name>
    <name type="common">Common osier</name>
    <name type="synonym">Basket willow</name>
    <dbReference type="NCBI Taxonomy" id="40686"/>
    <lineage>
        <taxon>Eukaryota</taxon>
        <taxon>Viridiplantae</taxon>
        <taxon>Streptophyta</taxon>
        <taxon>Embryophyta</taxon>
        <taxon>Tracheophyta</taxon>
        <taxon>Spermatophyta</taxon>
        <taxon>Magnoliopsida</taxon>
        <taxon>eudicotyledons</taxon>
        <taxon>Gunneridae</taxon>
        <taxon>Pentapetalae</taxon>
        <taxon>rosids</taxon>
        <taxon>fabids</taxon>
        <taxon>Malpighiales</taxon>
        <taxon>Salicaceae</taxon>
        <taxon>Saliceae</taxon>
        <taxon>Salix</taxon>
    </lineage>
</organism>
<protein>
    <recommendedName>
        <fullName evidence="6">DUF632 domain-containing protein</fullName>
    </recommendedName>
</protein>
<feature type="domain" description="DUF630" evidence="4">
    <location>
        <begin position="1"/>
        <end position="59"/>
    </location>
</feature>
<feature type="compositionally biased region" description="Polar residues" evidence="2">
    <location>
        <begin position="152"/>
        <end position="163"/>
    </location>
</feature>
<evidence type="ECO:0000259" key="4">
    <source>
        <dbReference type="Pfam" id="PF04783"/>
    </source>
</evidence>
<gene>
    <name evidence="5" type="ORF">SVIM_LOCUS421919</name>
</gene>
<evidence type="ECO:0008006" key="6">
    <source>
        <dbReference type="Google" id="ProtNLM"/>
    </source>
</evidence>
<dbReference type="InterPro" id="IPR006867">
    <property type="entry name" value="DUF632"/>
</dbReference>
<sequence>MGCNQSKIENEETVSRCKERKLFMKEAVSSRNAFAAAHSSYSISLKNTGAALNDFAQAEIPPHLTSSSSEPILIQPPTSSSAPPSLLPPLSSVFPPPPPNPLDFQPLQRAVSMPEMKIQKPELKPLEEPIIEEDEMESEAHDNERLVRKRSTTSSNRATSVQGNHHHHQQHHQDSTWDYFFPSIDSIPGPSLTEPTVMEEEVNKEQMQRKLFQEKVEQPPMVVEEKVEKAVEVPAPEKRVDRKVEGGRRAVKGTSLMQIFLELDDNFLKASESAHEVSKMLEATRLHYHSNFADNRGHIDHSARVMRVITWNRSLRGVPDLGDGKDDFDREEHETHATVLDKMLAWEKKLYDEVKAGELMKYEYQRKVNSLNKQKKRGTNTESLEKLKAAVSHLHTRYIVDMQSMDSTVSEINRLRDEQLYPKLVQLVDGMATMWETMLVHHEAQSRSVNALRSLDISQSPKETSEHHHDRTFQLLVVVQEWQSQFCKLIDNQKAYIKALNNWLKLNLIPIESNLKEKVSSPPRVRNPPIQPLLISWHDLLDKLPDEVARTAINNFAAVIHAILQHQEEEMKLKEKCEDTRKELSQKTRKYEDWWRKHVQQRAPDELDSERTEDNSHNAIAERQFVVDAVKKRLEEEEEAYEKQCLQVREESLASLKSCLPELFRAMSEVAQACSELYKNLRSISQAHRHNAK</sequence>
<dbReference type="Pfam" id="PF04783">
    <property type="entry name" value="DUF630"/>
    <property type="match status" value="1"/>
</dbReference>
<proteinExistence type="predicted"/>
<dbReference type="PANTHER" id="PTHR21450">
    <property type="entry name" value="PROTEIN ALTERED PHOSPHATE STARVATION RESPONSE 1"/>
    <property type="match status" value="1"/>
</dbReference>
<dbReference type="AlphaFoldDB" id="A0A6N2MX14"/>
<feature type="compositionally biased region" description="Low complexity" evidence="2">
    <location>
        <begin position="76"/>
        <end position="93"/>
    </location>
</feature>
<accession>A0A6N2MX14</accession>
<evidence type="ECO:0000256" key="1">
    <source>
        <dbReference type="SAM" id="Coils"/>
    </source>
</evidence>
<dbReference type="InterPro" id="IPR006868">
    <property type="entry name" value="DUF630"/>
</dbReference>
<feature type="coiled-coil region" evidence="1">
    <location>
        <begin position="563"/>
        <end position="590"/>
    </location>
</feature>
<feature type="region of interest" description="Disordered" evidence="2">
    <location>
        <begin position="133"/>
        <end position="174"/>
    </location>
</feature>
<name>A0A6N2MX14_SALVM</name>
<feature type="domain" description="DUF632" evidence="3">
    <location>
        <begin position="256"/>
        <end position="561"/>
    </location>
</feature>
<reference evidence="5" key="1">
    <citation type="submission" date="2019-03" db="EMBL/GenBank/DDBJ databases">
        <authorList>
            <person name="Mank J."/>
            <person name="Almeida P."/>
        </authorList>
    </citation>
    <scope>NUCLEOTIDE SEQUENCE</scope>
    <source>
        <strain evidence="5">78183</strain>
    </source>
</reference>